<keyword evidence="1" id="KW-0812">Transmembrane</keyword>
<gene>
    <name evidence="2" type="ORF">UY08_C0003G0016</name>
</gene>
<accession>A0A0G1WFQ5</accession>
<sequence>MKLTDKPWLKVGLLALITVGLFLVLRFYKLLSLPVFVDESIYIRWSQVMRAEPTLRFLPLSDGKQPLFMWLVIPALKLFRDPVFAGRTISVVAGFATLAAGLTDCCQCLEFGLFY</sequence>
<evidence type="ECO:0000256" key="1">
    <source>
        <dbReference type="SAM" id="Phobius"/>
    </source>
</evidence>
<keyword evidence="1" id="KW-1133">Transmembrane helix</keyword>
<evidence type="ECO:0000313" key="2">
    <source>
        <dbReference type="EMBL" id="KKU81065.1"/>
    </source>
</evidence>
<evidence type="ECO:0000313" key="3">
    <source>
        <dbReference type="Proteomes" id="UP000034212"/>
    </source>
</evidence>
<comment type="caution">
    <text evidence="2">The sequence shown here is derived from an EMBL/GenBank/DDBJ whole genome shotgun (WGS) entry which is preliminary data.</text>
</comment>
<dbReference type="Proteomes" id="UP000034212">
    <property type="component" value="Unassembled WGS sequence"/>
</dbReference>
<dbReference type="AlphaFoldDB" id="A0A0G1WFQ5"/>
<evidence type="ECO:0008006" key="4">
    <source>
        <dbReference type="Google" id="ProtNLM"/>
    </source>
</evidence>
<protein>
    <recommendedName>
        <fullName evidence="4">Glycosyltransferase RgtA/B/C/D-like domain-containing protein</fullName>
    </recommendedName>
</protein>
<dbReference type="EMBL" id="LCOQ01000003">
    <property type="protein sequence ID" value="KKU81065.1"/>
    <property type="molecule type" value="Genomic_DNA"/>
</dbReference>
<name>A0A0G1WFQ5_9BACT</name>
<keyword evidence="1" id="KW-0472">Membrane</keyword>
<feature type="transmembrane region" description="Helical" evidence="1">
    <location>
        <begin position="7"/>
        <end position="28"/>
    </location>
</feature>
<proteinExistence type="predicted"/>
<reference evidence="2 3" key="1">
    <citation type="journal article" date="2015" name="Nature">
        <title>rRNA introns, odd ribosomes, and small enigmatic genomes across a large radiation of phyla.</title>
        <authorList>
            <person name="Brown C.T."/>
            <person name="Hug L.A."/>
            <person name="Thomas B.C."/>
            <person name="Sharon I."/>
            <person name="Castelle C.J."/>
            <person name="Singh A."/>
            <person name="Wilkins M.J."/>
            <person name="Williams K.H."/>
            <person name="Banfield J.F."/>
        </authorList>
    </citation>
    <scope>NUCLEOTIDE SEQUENCE [LARGE SCALE GENOMIC DNA]</scope>
</reference>
<organism evidence="2 3">
    <name type="scientific">Candidatus Gottesmanbacteria bacterium GW2011_GWA1_47_8</name>
    <dbReference type="NCBI Taxonomy" id="1618438"/>
    <lineage>
        <taxon>Bacteria</taxon>
        <taxon>Candidatus Gottesmaniibacteriota</taxon>
    </lineage>
</organism>